<evidence type="ECO:0000259" key="1">
    <source>
        <dbReference type="Pfam" id="PF05406"/>
    </source>
</evidence>
<accession>A0A380TET6</accession>
<reference evidence="2" key="1">
    <citation type="submission" date="2018-07" db="EMBL/GenBank/DDBJ databases">
        <authorList>
            <person name="Quirk P.G."/>
            <person name="Krulwich T.A."/>
        </authorList>
    </citation>
    <scope>NUCLEOTIDE SEQUENCE</scope>
</reference>
<feature type="domain" description="WGR" evidence="1">
    <location>
        <begin position="14"/>
        <end position="70"/>
    </location>
</feature>
<gene>
    <name evidence="2" type="ORF">DF3PB_310009</name>
</gene>
<dbReference type="AlphaFoldDB" id="A0A380TET6"/>
<sequence>MLELCHIALIALHPEKNIRRSYRVSLGRDLLGAWSVELRYGRIGRSAQQRHLACVSLEDACRIARAHLRRRLSAPRRIGCAYQVVSFDPGADDLFLPALPIGLVAR</sequence>
<dbReference type="InterPro" id="IPR049809">
    <property type="entry name" value="YehF/YfeS-like_WGR"/>
</dbReference>
<dbReference type="InterPro" id="IPR036930">
    <property type="entry name" value="WGR_dom_sf"/>
</dbReference>
<dbReference type="InterPro" id="IPR008893">
    <property type="entry name" value="WGR_domain"/>
</dbReference>
<dbReference type="CDD" id="cd07996">
    <property type="entry name" value="WGR_MMR_like"/>
    <property type="match status" value="1"/>
</dbReference>
<dbReference type="Pfam" id="PF05406">
    <property type="entry name" value="WGR"/>
    <property type="match status" value="1"/>
</dbReference>
<protein>
    <recommendedName>
        <fullName evidence="1">WGR domain-containing protein</fullName>
    </recommendedName>
</protein>
<proteinExistence type="predicted"/>
<organism evidence="2">
    <name type="scientific">metagenome</name>
    <dbReference type="NCBI Taxonomy" id="256318"/>
    <lineage>
        <taxon>unclassified sequences</taxon>
        <taxon>metagenomes</taxon>
    </lineage>
</organism>
<evidence type="ECO:0000313" key="2">
    <source>
        <dbReference type="EMBL" id="SUS06668.1"/>
    </source>
</evidence>
<name>A0A380TET6_9ZZZZ</name>
<dbReference type="EMBL" id="UIDG01000235">
    <property type="protein sequence ID" value="SUS06668.1"/>
    <property type="molecule type" value="Genomic_DNA"/>
</dbReference>
<dbReference type="SUPFAM" id="SSF142921">
    <property type="entry name" value="WGR domain-like"/>
    <property type="match status" value="1"/>
</dbReference>